<evidence type="ECO:0000256" key="4">
    <source>
        <dbReference type="ARBA" id="ARBA00022989"/>
    </source>
</evidence>
<dbReference type="PANTHER" id="PTHR31632:SF2">
    <property type="entry name" value="PLASMA MEMBRANE IRON PERMEASE"/>
    <property type="match status" value="1"/>
</dbReference>
<proteinExistence type="inferred from homology"/>
<dbReference type="EMBL" id="CP019640">
    <property type="protein sequence ID" value="AQQ53448.1"/>
    <property type="molecule type" value="Genomic_DNA"/>
</dbReference>
<comment type="subcellular location">
    <subcellularLocation>
        <location evidence="1">Membrane</location>
        <topology evidence="1">Multi-pass membrane protein</topology>
    </subcellularLocation>
</comment>
<evidence type="ECO:0000256" key="1">
    <source>
        <dbReference type="ARBA" id="ARBA00004141"/>
    </source>
</evidence>
<keyword evidence="3 7" id="KW-0812">Transmembrane</keyword>
<dbReference type="GO" id="GO:0033573">
    <property type="term" value="C:high-affinity iron permease complex"/>
    <property type="evidence" value="ECO:0007669"/>
    <property type="project" value="InterPro"/>
</dbReference>
<evidence type="ECO:0000256" key="2">
    <source>
        <dbReference type="ARBA" id="ARBA00008333"/>
    </source>
</evidence>
<protein>
    <submittedName>
        <fullName evidence="8">Iron permease</fullName>
    </submittedName>
</protein>
<keyword evidence="4 7" id="KW-1133">Transmembrane helix</keyword>
<keyword evidence="9" id="KW-1185">Reference proteome</keyword>
<feature type="transmembrane region" description="Helical" evidence="7">
    <location>
        <begin position="114"/>
        <end position="141"/>
    </location>
</feature>
<dbReference type="Proteomes" id="UP000188184">
    <property type="component" value="Chromosome"/>
</dbReference>
<keyword evidence="5 7" id="KW-0472">Membrane</keyword>
<feature type="compositionally biased region" description="Basic and acidic residues" evidence="6">
    <location>
        <begin position="295"/>
        <end position="312"/>
    </location>
</feature>
<feature type="transmembrane region" description="Helical" evidence="7">
    <location>
        <begin position="182"/>
        <end position="202"/>
    </location>
</feature>
<comment type="similarity">
    <text evidence="2">Belongs to the oxidase-dependent Fe transporter (OFeT) (TC 9.A.10.1) family.</text>
</comment>
<evidence type="ECO:0000313" key="9">
    <source>
        <dbReference type="Proteomes" id="UP000188184"/>
    </source>
</evidence>
<dbReference type="InterPro" id="IPR004923">
    <property type="entry name" value="FTR1/Fip1/EfeU"/>
</dbReference>
<feature type="transmembrane region" description="Helical" evidence="7">
    <location>
        <begin position="71"/>
        <end position="93"/>
    </location>
</feature>
<dbReference type="RefSeq" id="WP_077589345.1">
    <property type="nucleotide sequence ID" value="NZ_CP019640.1"/>
</dbReference>
<feature type="transmembrane region" description="Helical" evidence="7">
    <location>
        <begin position="6"/>
        <end position="27"/>
    </location>
</feature>
<feature type="transmembrane region" description="Helical" evidence="7">
    <location>
        <begin position="153"/>
        <end position="170"/>
    </location>
</feature>
<evidence type="ECO:0000313" key="8">
    <source>
        <dbReference type="EMBL" id="AQQ53448.1"/>
    </source>
</evidence>
<sequence length="320" mass="35162">MEVQALLITFREVLEALLIIGIINTYLLKTQNGKYKKYIWLGAGLAVVASIAVAFLFQVVFTGFAAMGSEIYLKIGIMLVSSILLTQMVFWMASHSKDIKKNMEGKMDKFISTGNVAGMIIHSFLVVLREGIETVFFFAAITGGDIGAALEGWGAITGALIAATLSYLLFKGTMSIPLKTFFKVTGVFIVLIAAGLFVQAISMMQDIKVIGSVVPHLYNLTWLLPEHPIDHAHFVRDTGLTPVFSGDIGIFLKALFGYSSMPSLEEVVAYLGYFLVIYLLINVKSTSAVPARAKQRSETQEKEAFHQTEKKKQNIVSDIN</sequence>
<dbReference type="PANTHER" id="PTHR31632">
    <property type="entry name" value="IRON TRANSPORTER FTH1"/>
    <property type="match status" value="1"/>
</dbReference>
<dbReference type="Pfam" id="PF03239">
    <property type="entry name" value="FTR1"/>
    <property type="match status" value="1"/>
</dbReference>
<evidence type="ECO:0000256" key="6">
    <source>
        <dbReference type="SAM" id="MobiDB-lite"/>
    </source>
</evidence>
<feature type="transmembrane region" description="Helical" evidence="7">
    <location>
        <begin position="267"/>
        <end position="283"/>
    </location>
</feature>
<feature type="region of interest" description="Disordered" evidence="6">
    <location>
        <begin position="294"/>
        <end position="320"/>
    </location>
</feature>
<reference evidence="8 9" key="1">
    <citation type="submission" date="2017-02" db="EMBL/GenBank/DDBJ databases">
        <title>The complete genomic sequence of a novel cold adapted crude oil-degrading bacterium Planococcus qaidamina Y42.</title>
        <authorList>
            <person name="Yang R."/>
        </authorList>
    </citation>
    <scope>NUCLEOTIDE SEQUENCE [LARGE SCALE GENOMIC DNA]</scope>
    <source>
        <strain evidence="8 9">Y42</strain>
    </source>
</reference>
<organism evidence="8 9">
    <name type="scientific">Planococcus lenghuensis</name>
    <dbReference type="NCBI Taxonomy" id="2213202"/>
    <lineage>
        <taxon>Bacteria</taxon>
        <taxon>Bacillati</taxon>
        <taxon>Bacillota</taxon>
        <taxon>Bacilli</taxon>
        <taxon>Bacillales</taxon>
        <taxon>Caryophanaceae</taxon>
        <taxon>Planococcus</taxon>
    </lineage>
</organism>
<name>A0A1Q2KZ17_9BACL</name>
<evidence type="ECO:0000256" key="3">
    <source>
        <dbReference type="ARBA" id="ARBA00022692"/>
    </source>
</evidence>
<evidence type="ECO:0000256" key="7">
    <source>
        <dbReference type="SAM" id="Phobius"/>
    </source>
</evidence>
<dbReference type="AlphaFoldDB" id="A0A1Q2KZ17"/>
<feature type="transmembrane region" description="Helical" evidence="7">
    <location>
        <begin position="39"/>
        <end position="65"/>
    </location>
</feature>
<dbReference type="OrthoDB" id="8215804at2"/>
<evidence type="ECO:0000256" key="5">
    <source>
        <dbReference type="ARBA" id="ARBA00023136"/>
    </source>
</evidence>
<dbReference type="GO" id="GO:0015093">
    <property type="term" value="F:ferrous iron transmembrane transporter activity"/>
    <property type="evidence" value="ECO:0007669"/>
    <property type="project" value="TreeGrafter"/>
</dbReference>
<gene>
    <name evidence="8" type="ORF">B0X71_10435</name>
</gene>
<accession>A0A1Q2KZ17</accession>
<dbReference type="KEGG" id="pmar:B0X71_10435"/>